<feature type="region of interest" description="Disordered" evidence="1">
    <location>
        <begin position="184"/>
        <end position="296"/>
    </location>
</feature>
<dbReference type="GeneID" id="112494063"/>
<evidence type="ECO:0000256" key="1">
    <source>
        <dbReference type="SAM" id="MobiDB-lite"/>
    </source>
</evidence>
<dbReference type="KEGG" id="ccin:112494063"/>
<keyword evidence="2" id="KW-1185">Reference proteome</keyword>
<protein>
    <submittedName>
        <fullName evidence="3">Uncharacterized protein LOC112494063</fullName>
    </submittedName>
</protein>
<name>A0AAJ7VZG0_CEPCN</name>
<feature type="compositionally biased region" description="Polar residues" evidence="1">
    <location>
        <begin position="255"/>
        <end position="267"/>
    </location>
</feature>
<evidence type="ECO:0000313" key="3">
    <source>
        <dbReference type="RefSeq" id="XP_024938781.1"/>
    </source>
</evidence>
<dbReference type="RefSeq" id="XP_024938781.1">
    <property type="nucleotide sequence ID" value="XM_025083013.1"/>
</dbReference>
<dbReference type="AlphaFoldDB" id="A0AAJ7VZG0"/>
<gene>
    <name evidence="3" type="primary">LOC112494063</name>
</gene>
<proteinExistence type="predicted"/>
<accession>A0AAJ7VZG0</accession>
<reference evidence="3" key="1">
    <citation type="submission" date="2025-08" db="UniProtKB">
        <authorList>
            <consortium name="RefSeq"/>
        </authorList>
    </citation>
    <scope>IDENTIFICATION</scope>
</reference>
<feature type="compositionally biased region" description="Basic and acidic residues" evidence="1">
    <location>
        <begin position="243"/>
        <end position="254"/>
    </location>
</feature>
<evidence type="ECO:0000313" key="2">
    <source>
        <dbReference type="Proteomes" id="UP000694920"/>
    </source>
</evidence>
<feature type="region of interest" description="Disordered" evidence="1">
    <location>
        <begin position="1"/>
        <end position="24"/>
    </location>
</feature>
<feature type="compositionally biased region" description="Basic residues" evidence="1">
    <location>
        <begin position="274"/>
        <end position="296"/>
    </location>
</feature>
<dbReference type="Proteomes" id="UP000694920">
    <property type="component" value="Unplaced"/>
</dbReference>
<organism evidence="2 3">
    <name type="scientific">Cephus cinctus</name>
    <name type="common">Wheat stem sawfly</name>
    <dbReference type="NCBI Taxonomy" id="211228"/>
    <lineage>
        <taxon>Eukaryota</taxon>
        <taxon>Metazoa</taxon>
        <taxon>Ecdysozoa</taxon>
        <taxon>Arthropoda</taxon>
        <taxon>Hexapoda</taxon>
        <taxon>Insecta</taxon>
        <taxon>Pterygota</taxon>
        <taxon>Neoptera</taxon>
        <taxon>Endopterygota</taxon>
        <taxon>Hymenoptera</taxon>
        <taxon>Cephoidea</taxon>
        <taxon>Cephidae</taxon>
        <taxon>Cephus</taxon>
    </lineage>
</organism>
<sequence length="296" mass="34051">MTRYGKSHCSAPDSHSRGNSSCDKMRFRKRKNILHRIQSKKFLNVAEVVYGFLGNMAIIDAERRFDYKRCEVGSAGLERDGLMHKQPQKSRLYKKRIRHDYSGTALHTGHKYKKRLQRIINVKNASKPLAIDTQISPRNKEATVPKSLSWISHMITRLNKPPFFIQVTNDYIKASLGAALSNFQSARGKDDESRSQRRKLRRGPENCNSLDRKSLRRGISPWFTSNRRRRSGESEAVVTKKTGKIDKDNRDKASSLETSTGSSNRSASCIERNKRSRRSKSPLKRKNMKSRLKNMP</sequence>